<dbReference type="EMBL" id="JACHJV010000001">
    <property type="protein sequence ID" value="MBB4923410.1"/>
    <property type="molecule type" value="Genomic_DNA"/>
</dbReference>
<accession>A0A7W7R0X5</accession>
<dbReference type="RefSeq" id="WP_246559960.1">
    <property type="nucleotide sequence ID" value="NZ_JACHJV010000001.1"/>
</dbReference>
<reference evidence="2 3" key="1">
    <citation type="submission" date="2020-08" db="EMBL/GenBank/DDBJ databases">
        <title>Sequencing the genomes of 1000 actinobacteria strains.</title>
        <authorList>
            <person name="Klenk H.-P."/>
        </authorList>
    </citation>
    <scope>NUCLEOTIDE SEQUENCE [LARGE SCALE GENOMIC DNA]</scope>
    <source>
        <strain evidence="2 3">DSM 41654</strain>
    </source>
</reference>
<dbReference type="InterPro" id="IPR008538">
    <property type="entry name" value="Uma2"/>
</dbReference>
<dbReference type="Pfam" id="PF05685">
    <property type="entry name" value="Uma2"/>
    <property type="match status" value="1"/>
</dbReference>
<name>A0A7W7R0X5_KITKI</name>
<evidence type="ECO:0000313" key="2">
    <source>
        <dbReference type="EMBL" id="MBB4923410.1"/>
    </source>
</evidence>
<dbReference type="PANTHER" id="PTHR35400:SF3">
    <property type="entry name" value="SLL1072 PROTEIN"/>
    <property type="match status" value="1"/>
</dbReference>
<comment type="caution">
    <text evidence="2">The sequence shown here is derived from an EMBL/GenBank/DDBJ whole genome shotgun (WGS) entry which is preliminary data.</text>
</comment>
<protein>
    <submittedName>
        <fullName evidence="2">Uma2 family endonuclease</fullName>
    </submittedName>
</protein>
<dbReference type="Gene3D" id="3.90.1570.10">
    <property type="entry name" value="tt1808, chain A"/>
    <property type="match status" value="1"/>
</dbReference>
<keyword evidence="2" id="KW-0378">Hydrolase</keyword>
<keyword evidence="3" id="KW-1185">Reference proteome</keyword>
<keyword evidence="2" id="KW-0255">Endonuclease</keyword>
<dbReference type="AlphaFoldDB" id="A0A7W7R0X5"/>
<dbReference type="InterPro" id="IPR011335">
    <property type="entry name" value="Restrct_endonuc-II-like"/>
</dbReference>
<organism evidence="2 3">
    <name type="scientific">Kitasatospora kifunensis</name>
    <name type="common">Streptomyces kifunensis</name>
    <dbReference type="NCBI Taxonomy" id="58351"/>
    <lineage>
        <taxon>Bacteria</taxon>
        <taxon>Bacillati</taxon>
        <taxon>Actinomycetota</taxon>
        <taxon>Actinomycetes</taxon>
        <taxon>Kitasatosporales</taxon>
        <taxon>Streptomycetaceae</taxon>
        <taxon>Kitasatospora</taxon>
    </lineage>
</organism>
<dbReference type="InterPro" id="IPR012296">
    <property type="entry name" value="Nuclease_put_TT1808"/>
</dbReference>
<feature type="domain" description="Putative restriction endonuclease" evidence="1">
    <location>
        <begin position="20"/>
        <end position="185"/>
    </location>
</feature>
<dbReference type="PANTHER" id="PTHR35400">
    <property type="entry name" value="SLR1083 PROTEIN"/>
    <property type="match status" value="1"/>
</dbReference>
<dbReference type="SUPFAM" id="SSF52980">
    <property type="entry name" value="Restriction endonuclease-like"/>
    <property type="match status" value="1"/>
</dbReference>
<sequence length="187" mass="21204">MSVAPFPDWLRPPAGGWTAEDLDRLPDLPPHTELIDGSLIFVSTQTVFHFRTLRLLEHALLAVIPAGWDVWREFSVVLGKRNRPEPDLAVAPLSAETGPKDTWIKAEDVLLAVEVVSEESQERDREVKPRKYAAAGIRYFWRVESNEGSPVVYTYERDPATNSYVPTGIFHDRLTIEHPFPMDVKLS</sequence>
<dbReference type="GO" id="GO:0004519">
    <property type="term" value="F:endonuclease activity"/>
    <property type="evidence" value="ECO:0007669"/>
    <property type="project" value="UniProtKB-KW"/>
</dbReference>
<gene>
    <name evidence="2" type="ORF">FHR34_002403</name>
</gene>
<dbReference type="CDD" id="cd06260">
    <property type="entry name" value="DUF820-like"/>
    <property type="match status" value="1"/>
</dbReference>
<keyword evidence="2" id="KW-0540">Nuclease</keyword>
<evidence type="ECO:0000313" key="3">
    <source>
        <dbReference type="Proteomes" id="UP000540506"/>
    </source>
</evidence>
<evidence type="ECO:0000259" key="1">
    <source>
        <dbReference type="Pfam" id="PF05685"/>
    </source>
</evidence>
<proteinExistence type="predicted"/>
<dbReference type="Proteomes" id="UP000540506">
    <property type="component" value="Unassembled WGS sequence"/>
</dbReference>